<dbReference type="InterPro" id="IPR016032">
    <property type="entry name" value="Sig_transdc_resp-reg_C-effctor"/>
</dbReference>
<dbReference type="PANTHER" id="PTHR16305">
    <property type="entry name" value="TESTICULAR SOLUBLE ADENYLYL CYCLASE"/>
    <property type="match status" value="1"/>
</dbReference>
<evidence type="ECO:0000256" key="1">
    <source>
        <dbReference type="ARBA" id="ARBA00022741"/>
    </source>
</evidence>
<dbReference type="InterPro" id="IPR000792">
    <property type="entry name" value="Tscrpt_reg_LuxR_C"/>
</dbReference>
<evidence type="ECO:0000256" key="2">
    <source>
        <dbReference type="ARBA" id="ARBA00022840"/>
    </source>
</evidence>
<keyword evidence="6" id="KW-1185">Reference proteome</keyword>
<keyword evidence="2" id="KW-0067">ATP-binding</keyword>
<dbReference type="Gene3D" id="1.10.10.10">
    <property type="entry name" value="Winged helix-like DNA-binding domain superfamily/Winged helix DNA-binding domain"/>
    <property type="match status" value="1"/>
</dbReference>
<accession>A0ABX2A803</accession>
<dbReference type="Pfam" id="PF00196">
    <property type="entry name" value="GerE"/>
    <property type="match status" value="1"/>
</dbReference>
<proteinExistence type="predicted"/>
<protein>
    <submittedName>
        <fullName evidence="5">DNA-binding CsgD family transcriptional regulator</fullName>
    </submittedName>
</protein>
<reference evidence="5 6" key="1">
    <citation type="submission" date="2020-05" db="EMBL/GenBank/DDBJ databases">
        <title>Genomic Encyclopedia of Type Strains, Phase III (KMG-III): the genomes of soil and plant-associated and newly described type strains.</title>
        <authorList>
            <person name="Whitman W."/>
        </authorList>
    </citation>
    <scope>NUCLEOTIDE SEQUENCE [LARGE SCALE GENOMIC DNA]</scope>
    <source>
        <strain evidence="5 6">KCTC 19046</strain>
    </source>
</reference>
<evidence type="ECO:0000259" key="4">
    <source>
        <dbReference type="PROSITE" id="PS50043"/>
    </source>
</evidence>
<dbReference type="PROSITE" id="PS50043">
    <property type="entry name" value="HTH_LUXR_2"/>
    <property type="match status" value="1"/>
</dbReference>
<dbReference type="SUPFAM" id="SSF46894">
    <property type="entry name" value="C-terminal effector domain of the bipartite response regulators"/>
    <property type="match status" value="1"/>
</dbReference>
<dbReference type="RefSeq" id="WP_171785197.1">
    <property type="nucleotide sequence ID" value="NZ_JABEZU010000005.1"/>
</dbReference>
<dbReference type="CDD" id="cd06170">
    <property type="entry name" value="LuxR_C_like"/>
    <property type="match status" value="1"/>
</dbReference>
<keyword evidence="5" id="KW-0238">DNA-binding</keyword>
<dbReference type="InterPro" id="IPR036388">
    <property type="entry name" value="WH-like_DNA-bd_sf"/>
</dbReference>
<comment type="caution">
    <text evidence="5">The sequence shown here is derived from an EMBL/GenBank/DDBJ whole genome shotgun (WGS) entry which is preliminary data.</text>
</comment>
<dbReference type="InterPro" id="IPR011990">
    <property type="entry name" value="TPR-like_helical_dom_sf"/>
</dbReference>
<dbReference type="Pfam" id="PF13191">
    <property type="entry name" value="AAA_16"/>
    <property type="match status" value="1"/>
</dbReference>
<dbReference type="Gene3D" id="1.25.40.10">
    <property type="entry name" value="Tetratricopeptide repeat domain"/>
    <property type="match status" value="1"/>
</dbReference>
<dbReference type="SMART" id="SM00421">
    <property type="entry name" value="HTH_LUXR"/>
    <property type="match status" value="1"/>
</dbReference>
<dbReference type="PRINTS" id="PR00038">
    <property type="entry name" value="HTHLUXR"/>
</dbReference>
<feature type="region of interest" description="Disordered" evidence="3">
    <location>
        <begin position="866"/>
        <end position="893"/>
    </location>
</feature>
<organism evidence="5 6">
    <name type="scientific">Isoptericola halotolerans</name>
    <dbReference type="NCBI Taxonomy" id="300560"/>
    <lineage>
        <taxon>Bacteria</taxon>
        <taxon>Bacillati</taxon>
        <taxon>Actinomycetota</taxon>
        <taxon>Actinomycetes</taxon>
        <taxon>Micrococcales</taxon>
        <taxon>Promicromonosporaceae</taxon>
        <taxon>Isoptericola</taxon>
    </lineage>
</organism>
<name>A0ABX2A803_9MICO</name>
<dbReference type="InterPro" id="IPR041664">
    <property type="entry name" value="AAA_16"/>
</dbReference>
<dbReference type="Gene3D" id="3.40.50.300">
    <property type="entry name" value="P-loop containing nucleotide triphosphate hydrolases"/>
    <property type="match status" value="1"/>
</dbReference>
<dbReference type="PANTHER" id="PTHR16305:SF35">
    <property type="entry name" value="TRANSCRIPTIONAL ACTIVATOR DOMAIN"/>
    <property type="match status" value="1"/>
</dbReference>
<dbReference type="SUPFAM" id="SSF52540">
    <property type="entry name" value="P-loop containing nucleoside triphosphate hydrolases"/>
    <property type="match status" value="1"/>
</dbReference>
<dbReference type="GO" id="GO:0003677">
    <property type="term" value="F:DNA binding"/>
    <property type="evidence" value="ECO:0007669"/>
    <property type="project" value="UniProtKB-KW"/>
</dbReference>
<gene>
    <name evidence="5" type="ORF">HDG69_003616</name>
</gene>
<dbReference type="SUPFAM" id="SSF48452">
    <property type="entry name" value="TPR-like"/>
    <property type="match status" value="1"/>
</dbReference>
<feature type="domain" description="HTH luxR-type" evidence="4">
    <location>
        <begin position="883"/>
        <end position="948"/>
    </location>
</feature>
<dbReference type="Proteomes" id="UP000757540">
    <property type="component" value="Unassembled WGS sequence"/>
</dbReference>
<dbReference type="InterPro" id="IPR027417">
    <property type="entry name" value="P-loop_NTPase"/>
</dbReference>
<evidence type="ECO:0000313" key="6">
    <source>
        <dbReference type="Proteomes" id="UP000757540"/>
    </source>
</evidence>
<sequence length="955" mass="101084">MTQGRSRLVGRAAELATLRDALSTALAGAGSVVVVAGEAGIGKTRLVTELLAGVPDGTLVLTGQCADSGSAPVPYAGVDGVLRGIVDAVGRADALAAAGPAADALGVILPGLVDVRPDVDGGRAPDVLTDLLTTLAGERPVLVVLEDLHWSDDVTRSVVARLARSARDTALCVVATYRTDETDRRHPLRSTLAELDRARLVTRVDVPRLGAAEVATLAGSVLDDGRSAALDAAGLADLVERSEGVPFYVEELASCAGREMPSTLRDVMLLRYSQLSASAQEFCRLVSVAGARAAHDVLAAVLGDEALTAAEPAAREAVDALVLVAERDGYRFRHALMREAIDDELLPTERRRLHAAYAEALAVQTATVPRLAEIADHWWRARVPDRALAAAVRGAQAAGYDAATSTAMALGERALELWDMVPDAEAVSGTTHHELLLRVADKQKDATRLSRAVALARQAHAEWPADDPGGRARALGLAAVHTLRTGSPSGLVLLREALETAPDEPAARVPLLRMQARTEMLAGRNEEAVATADAGIEAARAIGDTSTHSSLVNARALARIALGDLDAIDDLEEARRLAGDDWSPLSRYFTNASDTRIKLGRFAEARDIAREGADRARERGAGRVSFAMLEGNVTEALIGLGRWDEANAWYEHATTVVEPSTYAVYLAERWTWLTLWRGGTAAAESMARRHRGVWLRHERLEVQVRSRVRGTLAELALARDDLDDALDLVAPATDPELLHGAYALPVLAVAARALARARGAGRDVDVAPFSAALDAASFWPTYPVWSSVFEAELGHAPWSAVADLGLDDGAPAHLRPYALWRDGQARLDAGDRQAARELLTGAVEAGRDIGAGYVVDHAGSLLDDAGLAARPSDTGPTRRNDAPPSGLGSLTDRERQVLDLVADGLTNGQVAERLFISRKTASVHVSAILRKLGAASRTEAAVLVRTSTPTGPTAK</sequence>
<evidence type="ECO:0000256" key="3">
    <source>
        <dbReference type="SAM" id="MobiDB-lite"/>
    </source>
</evidence>
<evidence type="ECO:0000313" key="5">
    <source>
        <dbReference type="EMBL" id="NOV99014.1"/>
    </source>
</evidence>
<dbReference type="EMBL" id="JABEZU010000005">
    <property type="protein sequence ID" value="NOV99014.1"/>
    <property type="molecule type" value="Genomic_DNA"/>
</dbReference>
<keyword evidence="1" id="KW-0547">Nucleotide-binding</keyword>